<comment type="caution">
    <text evidence="1">The sequence shown here is derived from an EMBL/GenBank/DDBJ whole genome shotgun (WGS) entry which is preliminary data.</text>
</comment>
<protein>
    <recommendedName>
        <fullName evidence="2">Terminase large subunit gp17-like C-terminal domain-containing protein</fullName>
    </recommendedName>
</protein>
<proteinExistence type="predicted"/>
<dbReference type="InterPro" id="IPR027417">
    <property type="entry name" value="P-loop_NTPase"/>
</dbReference>
<reference evidence="1" key="1">
    <citation type="journal article" date="2015" name="Nature">
        <title>Complex archaea that bridge the gap between prokaryotes and eukaryotes.</title>
        <authorList>
            <person name="Spang A."/>
            <person name="Saw J.H."/>
            <person name="Jorgensen S.L."/>
            <person name="Zaremba-Niedzwiedzka K."/>
            <person name="Martijn J."/>
            <person name="Lind A.E."/>
            <person name="van Eijk R."/>
            <person name="Schleper C."/>
            <person name="Guy L."/>
            <person name="Ettema T.J."/>
        </authorList>
    </citation>
    <scope>NUCLEOTIDE SEQUENCE</scope>
</reference>
<dbReference type="Gene3D" id="3.40.50.300">
    <property type="entry name" value="P-loop containing nucleotide triphosphate hydrolases"/>
    <property type="match status" value="1"/>
</dbReference>
<gene>
    <name evidence="1" type="ORF">LCGC14_1482370</name>
</gene>
<evidence type="ECO:0008006" key="2">
    <source>
        <dbReference type="Google" id="ProtNLM"/>
    </source>
</evidence>
<dbReference type="EMBL" id="LAZR01010557">
    <property type="protein sequence ID" value="KKM66316.1"/>
    <property type="molecule type" value="Genomic_DNA"/>
</dbReference>
<dbReference type="AlphaFoldDB" id="A0A0F9JV53"/>
<dbReference type="Gene3D" id="3.30.420.240">
    <property type="match status" value="1"/>
</dbReference>
<sequence length="513" mass="58665">MITDKEGGELRPFIFNSAQEKLHKAIEDQLRRTGRVRIIIVKGRQQGCSTYVAGRFYWIVTRNKGKFCFILSHEASTTEKLYGMVNRFQEHIHPSMRPITSIHNRRQMQFTGLGSEYALGTAGNEMVGRGGTLQLFHGSEVAFWEKTDGIQTGVMQSIADVDGTEIILESTANGFGNMFHRMVINALDPESATPYEVVFIAWYMQKEYRTPCPEGFELTNDEVKLKEYFKLDNEQINWRRIKIAEFGSLWKFRQEYPNTIQDAFVTTGSSLIDPDYTLAARKRNITDPDAPLILGVDPARTGDRCVIARRRGRHITRIQFIKPEGDGKIRQTQVAARLASIIDNEDVAKCFIDVAHGYGVIDILHSLGYGQIVRGVHFNEKTAFPDKYSNKRAEMHMTFRDWIHSEEVSIPDREDVQMDFSVVPDFETTMNGLIRITAKDKIKKVYGKSPDIADACILTFAYPVHRLIMTRRGKQNKIKRVGRNQSPLTTLNRFRKPNKGRQEGTVYTVSYDN</sequence>
<evidence type="ECO:0000313" key="1">
    <source>
        <dbReference type="EMBL" id="KKM66316.1"/>
    </source>
</evidence>
<name>A0A0F9JV53_9ZZZZ</name>
<accession>A0A0F9JV53</accession>
<organism evidence="1">
    <name type="scientific">marine sediment metagenome</name>
    <dbReference type="NCBI Taxonomy" id="412755"/>
    <lineage>
        <taxon>unclassified sequences</taxon>
        <taxon>metagenomes</taxon>
        <taxon>ecological metagenomes</taxon>
    </lineage>
</organism>